<sequence>MEQAQASTGQGRDCAPRSHIEFLEFHGKELRARLSEMEVERANYRTLVRQLQLTIHRLEDEKMVYEHKLQATLVERKQLVKKVNIPHLKYVRGEPSSVPFWKTES</sequence>
<reference evidence="1 2" key="1">
    <citation type="journal article" date="2020" name="Cell">
        <title>Large-Scale Comparative Analyses of Tick Genomes Elucidate Their Genetic Diversity and Vector Capacities.</title>
        <authorList>
            <consortium name="Tick Genome and Microbiome Consortium (TIGMIC)"/>
            <person name="Jia N."/>
            <person name="Wang J."/>
            <person name="Shi W."/>
            <person name="Du L."/>
            <person name="Sun Y."/>
            <person name="Zhan W."/>
            <person name="Jiang J.F."/>
            <person name="Wang Q."/>
            <person name="Zhang B."/>
            <person name="Ji P."/>
            <person name="Bell-Sakyi L."/>
            <person name="Cui X.M."/>
            <person name="Yuan T.T."/>
            <person name="Jiang B.G."/>
            <person name="Yang W.F."/>
            <person name="Lam T.T."/>
            <person name="Chang Q.C."/>
            <person name="Ding S.J."/>
            <person name="Wang X.J."/>
            <person name="Zhu J.G."/>
            <person name="Ruan X.D."/>
            <person name="Zhao L."/>
            <person name="Wei J.T."/>
            <person name="Ye R.Z."/>
            <person name="Que T.C."/>
            <person name="Du C.H."/>
            <person name="Zhou Y.H."/>
            <person name="Cheng J.X."/>
            <person name="Dai P.F."/>
            <person name="Guo W.B."/>
            <person name="Han X.H."/>
            <person name="Huang E.J."/>
            <person name="Li L.F."/>
            <person name="Wei W."/>
            <person name="Gao Y.C."/>
            <person name="Liu J.Z."/>
            <person name="Shao H.Z."/>
            <person name="Wang X."/>
            <person name="Wang C.C."/>
            <person name="Yang T.C."/>
            <person name="Huo Q.B."/>
            <person name="Li W."/>
            <person name="Chen H.Y."/>
            <person name="Chen S.E."/>
            <person name="Zhou L.G."/>
            <person name="Ni X.B."/>
            <person name="Tian J.H."/>
            <person name="Sheng Y."/>
            <person name="Liu T."/>
            <person name="Pan Y.S."/>
            <person name="Xia L.Y."/>
            <person name="Li J."/>
            <person name="Zhao F."/>
            <person name="Cao W.C."/>
        </authorList>
    </citation>
    <scope>NUCLEOTIDE SEQUENCE [LARGE SCALE GENOMIC DNA]</scope>
    <source>
        <strain evidence="1">Iper-2018</strain>
    </source>
</reference>
<organism evidence="1 2">
    <name type="scientific">Ixodes persulcatus</name>
    <name type="common">Taiga tick</name>
    <dbReference type="NCBI Taxonomy" id="34615"/>
    <lineage>
        <taxon>Eukaryota</taxon>
        <taxon>Metazoa</taxon>
        <taxon>Ecdysozoa</taxon>
        <taxon>Arthropoda</taxon>
        <taxon>Chelicerata</taxon>
        <taxon>Arachnida</taxon>
        <taxon>Acari</taxon>
        <taxon>Parasitiformes</taxon>
        <taxon>Ixodida</taxon>
        <taxon>Ixodoidea</taxon>
        <taxon>Ixodidae</taxon>
        <taxon>Ixodinae</taxon>
        <taxon>Ixodes</taxon>
    </lineage>
</organism>
<name>A0AC60NZC7_IXOPE</name>
<protein>
    <submittedName>
        <fullName evidence="1">Uncharacterized protein</fullName>
    </submittedName>
</protein>
<evidence type="ECO:0000313" key="2">
    <source>
        <dbReference type="Proteomes" id="UP000805193"/>
    </source>
</evidence>
<comment type="caution">
    <text evidence="1">The sequence shown here is derived from an EMBL/GenBank/DDBJ whole genome shotgun (WGS) entry which is preliminary data.</text>
</comment>
<dbReference type="Proteomes" id="UP000805193">
    <property type="component" value="Unassembled WGS sequence"/>
</dbReference>
<keyword evidence="2" id="KW-1185">Reference proteome</keyword>
<gene>
    <name evidence="1" type="ORF">HPB47_010345</name>
</gene>
<proteinExistence type="predicted"/>
<evidence type="ECO:0000313" key="1">
    <source>
        <dbReference type="EMBL" id="KAG0412509.1"/>
    </source>
</evidence>
<dbReference type="EMBL" id="JABSTQ010011340">
    <property type="protein sequence ID" value="KAG0412509.1"/>
    <property type="molecule type" value="Genomic_DNA"/>
</dbReference>
<accession>A0AC60NZC7</accession>